<organism evidence="1 2">
    <name type="scientific">Streptococcus intermedius</name>
    <dbReference type="NCBI Taxonomy" id="1338"/>
    <lineage>
        <taxon>Bacteria</taxon>
        <taxon>Bacillati</taxon>
        <taxon>Bacillota</taxon>
        <taxon>Bacilli</taxon>
        <taxon>Lactobacillales</taxon>
        <taxon>Streptococcaceae</taxon>
        <taxon>Streptococcus</taxon>
        <taxon>Streptococcus anginosus group</taxon>
    </lineage>
</organism>
<reference evidence="1 2" key="1">
    <citation type="journal article" date="2017" name="Infect. Immun.">
        <title>Characterization of the Pathogenicity of Streptococcus intermedius TYG1620 Isolated from a Human Brain Abscess Based on the Complete Genome Sequence with Transcriptome Analysis and Transposon Mutagenesis in a Murine Subcutaneous Abscess Model.</title>
        <authorList>
            <person name="Hasegawa N."/>
            <person name="Sekizuka T."/>
            <person name="Sugi Y."/>
            <person name="Kawakami N."/>
            <person name="Ogasawara Y."/>
            <person name="Kato K."/>
            <person name="Yamashita A."/>
            <person name="Takeuchi F."/>
            <person name="Kuroda M."/>
        </authorList>
    </citation>
    <scope>NUCLEOTIDE SEQUENCE [LARGE SCALE GENOMIC DNA]</scope>
    <source>
        <strain evidence="1 2">TYG1620</strain>
    </source>
</reference>
<evidence type="ECO:0000313" key="2">
    <source>
        <dbReference type="Proteomes" id="UP000217792"/>
    </source>
</evidence>
<evidence type="ECO:0000313" key="1">
    <source>
        <dbReference type="EMBL" id="BAW17809.1"/>
    </source>
</evidence>
<protein>
    <submittedName>
        <fullName evidence="1">Uncharacterized protein</fullName>
    </submittedName>
</protein>
<gene>
    <name evidence="1" type="ORF">SITYG_18320</name>
</gene>
<name>A0AAD1C987_STRIT</name>
<dbReference type="EMBL" id="AP014880">
    <property type="protein sequence ID" value="BAW17809.1"/>
    <property type="molecule type" value="Genomic_DNA"/>
</dbReference>
<dbReference type="AlphaFoldDB" id="A0AAD1C987"/>
<accession>A0AAD1C987</accession>
<dbReference type="Proteomes" id="UP000217792">
    <property type="component" value="Chromosome"/>
</dbReference>
<sequence length="120" mass="13829">MSSAAPVLTLKKPRMESSNYHPNRSLRYLRKVKHQVKGATMDVFSPILQIAFMTFIKDKKKIINVLEFLYSNAKLAVANNLLKGSKRHTFSFQKFESYKICIFSVLNIKKEKTKTVLSTD</sequence>
<proteinExistence type="predicted"/>